<dbReference type="Gene3D" id="1.20.1250.20">
    <property type="entry name" value="MFS general substrate transporter like domains"/>
    <property type="match status" value="1"/>
</dbReference>
<keyword evidence="1" id="KW-0472">Membrane</keyword>
<keyword evidence="3" id="KW-1185">Reference proteome</keyword>
<feature type="transmembrane region" description="Helical" evidence="1">
    <location>
        <begin position="16"/>
        <end position="36"/>
    </location>
</feature>
<gene>
    <name evidence="2" type="ORF">MVEN_00901000</name>
</gene>
<proteinExistence type="predicted"/>
<protein>
    <submittedName>
        <fullName evidence="2">Uncharacterized protein</fullName>
    </submittedName>
</protein>
<accession>A0A8H6YCE5</accession>
<keyword evidence="1" id="KW-1133">Transmembrane helix</keyword>
<name>A0A8H6YCE5_9AGAR</name>
<dbReference type="OrthoDB" id="10602396at2759"/>
<evidence type="ECO:0000256" key="1">
    <source>
        <dbReference type="SAM" id="Phobius"/>
    </source>
</evidence>
<keyword evidence="1" id="KW-0812">Transmembrane</keyword>
<sequence length="78" mass="8794">MDLFSISYMMAGMNTYIFLFFGIADICIVLFTMPVLKETCRLSLEEVQAIYTSGDTKNLKHVSMGLEEEHGSSSIDKM</sequence>
<dbReference type="Proteomes" id="UP000620124">
    <property type="component" value="Unassembled WGS sequence"/>
</dbReference>
<reference evidence="2" key="1">
    <citation type="submission" date="2020-05" db="EMBL/GenBank/DDBJ databases">
        <title>Mycena genomes resolve the evolution of fungal bioluminescence.</title>
        <authorList>
            <person name="Tsai I.J."/>
        </authorList>
    </citation>
    <scope>NUCLEOTIDE SEQUENCE</scope>
    <source>
        <strain evidence="2">CCC161011</strain>
    </source>
</reference>
<organism evidence="2 3">
    <name type="scientific">Mycena venus</name>
    <dbReference type="NCBI Taxonomy" id="2733690"/>
    <lineage>
        <taxon>Eukaryota</taxon>
        <taxon>Fungi</taxon>
        <taxon>Dikarya</taxon>
        <taxon>Basidiomycota</taxon>
        <taxon>Agaricomycotina</taxon>
        <taxon>Agaricomycetes</taxon>
        <taxon>Agaricomycetidae</taxon>
        <taxon>Agaricales</taxon>
        <taxon>Marasmiineae</taxon>
        <taxon>Mycenaceae</taxon>
        <taxon>Mycena</taxon>
    </lineage>
</organism>
<dbReference type="EMBL" id="JACAZI010000006">
    <property type="protein sequence ID" value="KAF7358503.1"/>
    <property type="molecule type" value="Genomic_DNA"/>
</dbReference>
<comment type="caution">
    <text evidence="2">The sequence shown here is derived from an EMBL/GenBank/DDBJ whole genome shotgun (WGS) entry which is preliminary data.</text>
</comment>
<dbReference type="AlphaFoldDB" id="A0A8H6YCE5"/>
<evidence type="ECO:0000313" key="3">
    <source>
        <dbReference type="Proteomes" id="UP000620124"/>
    </source>
</evidence>
<evidence type="ECO:0000313" key="2">
    <source>
        <dbReference type="EMBL" id="KAF7358503.1"/>
    </source>
</evidence>
<dbReference type="InterPro" id="IPR036259">
    <property type="entry name" value="MFS_trans_sf"/>
</dbReference>